<evidence type="ECO:0000313" key="1">
    <source>
        <dbReference type="Proteomes" id="UP000887576"/>
    </source>
</evidence>
<evidence type="ECO:0000313" key="2">
    <source>
        <dbReference type="WBParaSite" id="JU765_v2.g11180.t1"/>
    </source>
</evidence>
<proteinExistence type="predicted"/>
<protein>
    <submittedName>
        <fullName evidence="2">Calcineurin-like phosphoesterase domain-containing protein</fullName>
    </submittedName>
</protein>
<dbReference type="WBParaSite" id="JU765_v2.g11180.t1">
    <property type="protein sequence ID" value="JU765_v2.g11180.t1"/>
    <property type="gene ID" value="JU765_v2.g11180"/>
</dbReference>
<reference evidence="2" key="1">
    <citation type="submission" date="2022-11" db="UniProtKB">
        <authorList>
            <consortium name="WormBaseParasite"/>
        </authorList>
    </citation>
    <scope>IDENTIFICATION</scope>
</reference>
<dbReference type="Proteomes" id="UP000887576">
    <property type="component" value="Unplaced"/>
</dbReference>
<organism evidence="1 2">
    <name type="scientific">Panagrolaimus sp. JU765</name>
    <dbReference type="NCBI Taxonomy" id="591449"/>
    <lineage>
        <taxon>Eukaryota</taxon>
        <taxon>Metazoa</taxon>
        <taxon>Ecdysozoa</taxon>
        <taxon>Nematoda</taxon>
        <taxon>Chromadorea</taxon>
        <taxon>Rhabditida</taxon>
        <taxon>Tylenchina</taxon>
        <taxon>Panagrolaimomorpha</taxon>
        <taxon>Panagrolaimoidea</taxon>
        <taxon>Panagrolaimidae</taxon>
        <taxon>Panagrolaimus</taxon>
    </lineage>
</organism>
<name>A0AC34PYS8_9BILA</name>
<accession>A0AC34PYS8</accession>
<sequence>MRVVLLHAFFLLFARLIFVFCACGTRKARKIATMRITVKTESLIEASTLLTGKSRNTETSLQPLTIDETGVNIDESENSQISSTFPSTTLSSTKSTSNNKYPNCKERLKNTIEYIHAKLFGKMSRKWIICLFFLDIFFLITRFLFEHIGKPTLSRIFTLLFIEIAMLMVSTFIYNRIISIIPKRKINDLYMKSIKTVLCIFSITWIVLAHSCWIWFYVPLPGDFFFAILCFLAIGAYIHCAVVLFTFFFIERISHLIIPRYESILLKSESLHTITAVLFALLLSGHGYTVTSSKPILRPVNVYIKDLPKELDGFSIALMTDIHIGPTVGKTRMEETVQVVNQAQPDVVAISGDLVDGYIANLKQRAEPLASMRSTFGTFFS</sequence>